<protein>
    <submittedName>
        <fullName evidence="5">PH domain-containing protein</fullName>
    </submittedName>
</protein>
<gene>
    <name evidence="3" type="ORF">SBAD_LOCUS2779</name>
</gene>
<dbReference type="Gene3D" id="2.30.29.30">
    <property type="entry name" value="Pleckstrin-homology domain (PH domain)/Phosphotyrosine-binding domain (PTB)"/>
    <property type="match status" value="1"/>
</dbReference>
<feature type="region of interest" description="Disordered" evidence="1">
    <location>
        <begin position="488"/>
        <end position="532"/>
    </location>
</feature>
<feature type="compositionally biased region" description="Polar residues" evidence="1">
    <location>
        <begin position="372"/>
        <end position="393"/>
    </location>
</feature>
<dbReference type="SMART" id="SM00233">
    <property type="entry name" value="PH"/>
    <property type="match status" value="1"/>
</dbReference>
<sequence length="612" mass="67972">MVPMHHKWKKRYFVLSSGQLPGQCRLLYYMDNAKTHLRGSINLDQCEQLFEVDAYLTFESKNQRVRYEWIFDIRVPKRVYYLVAINESEMNSWVNDLCCVCNLQKEDEPQSGTERSSLITHTANVDQCAENNSLAAATKYSNGFPNRVPLGNSTMVQPADRSTVSVANGAINRTSAQGYIPLTDCISGPPRPVRDLRDRFQMNHKPAATVVPVTDRPPTMASSPSSKATVDSSAAMDVNDGQCFGKGSERVPFVEHVTLKPESIPVPPPPRSPARTIPHDMCAISRCSPPPRPPKRGEFTATDRKDIGCFLPPVIDSSVSEDEFHSLPRNQKRKISSAAQCSLSSSFFESNTLPLPVRNNDLEMRSDEESKISGSLQISDSASTISNSVSSENVPMDDYQNMTLPPKSAGLRLPPTAEPPEVHRELKPQRYKTSFGSNALHIPSSKETQPHLPYRIDREQKPGVSGIGRRNVNVSSIDLSRRISFSKRRDANGAESSSRVGMVSPRRRRRATSTSASLTESDEEEASSDAAPQMEYVELKEEEATSALRLPLSTTTGSSVVEQTTGKPLMKTSYVIISQEKTQALIKTKSEQDTMYRIGTLERSPKCPQKRM</sequence>
<proteinExistence type="predicted"/>
<dbReference type="GO" id="GO:0007165">
    <property type="term" value="P:signal transduction"/>
    <property type="evidence" value="ECO:0007669"/>
    <property type="project" value="TreeGrafter"/>
</dbReference>
<dbReference type="GO" id="GO:0035591">
    <property type="term" value="F:signaling adaptor activity"/>
    <property type="evidence" value="ECO:0007669"/>
    <property type="project" value="TreeGrafter"/>
</dbReference>
<evidence type="ECO:0000256" key="1">
    <source>
        <dbReference type="SAM" id="MobiDB-lite"/>
    </source>
</evidence>
<reference evidence="3 4" key="2">
    <citation type="submission" date="2018-11" db="EMBL/GenBank/DDBJ databases">
        <authorList>
            <consortium name="Pathogen Informatics"/>
        </authorList>
    </citation>
    <scope>NUCLEOTIDE SEQUENCE [LARGE SCALE GENOMIC DNA]</scope>
</reference>
<dbReference type="InterPro" id="IPR001849">
    <property type="entry name" value="PH_domain"/>
</dbReference>
<feature type="compositionally biased region" description="Polar residues" evidence="1">
    <location>
        <begin position="220"/>
        <end position="232"/>
    </location>
</feature>
<evidence type="ECO:0000259" key="2">
    <source>
        <dbReference type="PROSITE" id="PS50003"/>
    </source>
</evidence>
<evidence type="ECO:0000313" key="5">
    <source>
        <dbReference type="WBParaSite" id="SBAD_0000291001-mRNA-1"/>
    </source>
</evidence>
<dbReference type="OrthoDB" id="67516at2759"/>
<keyword evidence="4" id="KW-1185">Reference proteome</keyword>
<dbReference type="Pfam" id="PF00169">
    <property type="entry name" value="PH"/>
    <property type="match status" value="1"/>
</dbReference>
<feature type="region of interest" description="Disordered" evidence="1">
    <location>
        <begin position="371"/>
        <end position="398"/>
    </location>
</feature>
<dbReference type="InterPro" id="IPR011993">
    <property type="entry name" value="PH-like_dom_sf"/>
</dbReference>
<feature type="region of interest" description="Disordered" evidence="1">
    <location>
        <begin position="281"/>
        <end position="300"/>
    </location>
</feature>
<dbReference type="GO" id="GO:0005737">
    <property type="term" value="C:cytoplasm"/>
    <property type="evidence" value="ECO:0007669"/>
    <property type="project" value="TreeGrafter"/>
</dbReference>
<feature type="domain" description="PH" evidence="2">
    <location>
        <begin position="1"/>
        <end position="102"/>
    </location>
</feature>
<dbReference type="AlphaFoldDB" id="A0A183IGN3"/>
<feature type="region of interest" description="Disordered" evidence="1">
    <location>
        <begin position="211"/>
        <end position="233"/>
    </location>
</feature>
<name>A0A183IGN3_9BILA</name>
<accession>A0A183IGN3</accession>
<dbReference type="EMBL" id="UZAM01007399">
    <property type="protein sequence ID" value="VDO98881.1"/>
    <property type="molecule type" value="Genomic_DNA"/>
</dbReference>
<evidence type="ECO:0000313" key="4">
    <source>
        <dbReference type="Proteomes" id="UP000270296"/>
    </source>
</evidence>
<evidence type="ECO:0000313" key="3">
    <source>
        <dbReference type="EMBL" id="VDO98881.1"/>
    </source>
</evidence>
<dbReference type="SUPFAM" id="SSF50729">
    <property type="entry name" value="PH domain-like"/>
    <property type="match status" value="1"/>
</dbReference>
<organism evidence="5">
    <name type="scientific">Soboliphyme baturini</name>
    <dbReference type="NCBI Taxonomy" id="241478"/>
    <lineage>
        <taxon>Eukaryota</taxon>
        <taxon>Metazoa</taxon>
        <taxon>Ecdysozoa</taxon>
        <taxon>Nematoda</taxon>
        <taxon>Enoplea</taxon>
        <taxon>Dorylaimia</taxon>
        <taxon>Dioctophymatida</taxon>
        <taxon>Dioctophymatoidea</taxon>
        <taxon>Soboliphymatidae</taxon>
        <taxon>Soboliphyme</taxon>
    </lineage>
</organism>
<dbReference type="InterPro" id="IPR046355">
    <property type="entry name" value="Gab1-4-like"/>
</dbReference>
<dbReference type="PANTHER" id="PTHR45960">
    <property type="entry name" value="GRB2-ASSOCIATED-BINDING PROTEIN"/>
    <property type="match status" value="1"/>
</dbReference>
<feature type="region of interest" description="Disordered" evidence="1">
    <location>
        <begin position="436"/>
        <end position="469"/>
    </location>
</feature>
<dbReference type="Proteomes" id="UP000270296">
    <property type="component" value="Unassembled WGS sequence"/>
</dbReference>
<dbReference type="PROSITE" id="PS50003">
    <property type="entry name" value="PH_DOMAIN"/>
    <property type="match status" value="1"/>
</dbReference>
<reference evidence="5" key="1">
    <citation type="submission" date="2016-06" db="UniProtKB">
        <authorList>
            <consortium name="WormBaseParasite"/>
        </authorList>
    </citation>
    <scope>IDENTIFICATION</scope>
</reference>
<dbReference type="PANTHER" id="PTHR45960:SF2">
    <property type="entry name" value="PROTEIN DAUGHTER OF SEVENLESS"/>
    <property type="match status" value="1"/>
</dbReference>
<dbReference type="WBParaSite" id="SBAD_0000291001-mRNA-1">
    <property type="protein sequence ID" value="SBAD_0000291001-mRNA-1"/>
    <property type="gene ID" value="SBAD_0000291001"/>
</dbReference>